<dbReference type="Proteomes" id="UP000036923">
    <property type="component" value="Unassembled WGS sequence"/>
</dbReference>
<accession>A0A0L6JTT0</accession>
<gene>
    <name evidence="2" type="ORF">Bccel_4477</name>
</gene>
<dbReference type="InterPro" id="IPR018711">
    <property type="entry name" value="NAGPA"/>
</dbReference>
<evidence type="ECO:0000313" key="3">
    <source>
        <dbReference type="Proteomes" id="UP000036923"/>
    </source>
</evidence>
<comment type="caution">
    <text evidence="2">The sequence shown here is derived from an EMBL/GenBank/DDBJ whole genome shotgun (WGS) entry which is preliminary data.</text>
</comment>
<dbReference type="Pfam" id="PF09992">
    <property type="entry name" value="NAGPA"/>
    <property type="match status" value="1"/>
</dbReference>
<feature type="domain" description="Phosphodiester glycosidase" evidence="1">
    <location>
        <begin position="133"/>
        <end position="254"/>
    </location>
</feature>
<evidence type="ECO:0000259" key="1">
    <source>
        <dbReference type="Pfam" id="PF09992"/>
    </source>
</evidence>
<name>A0A0L6JTT0_9FIRM</name>
<keyword evidence="3" id="KW-1185">Reference proteome</keyword>
<dbReference type="AlphaFoldDB" id="A0A0L6JTT0"/>
<dbReference type="STRING" id="398512.Bccel_4477"/>
<evidence type="ECO:0000313" key="2">
    <source>
        <dbReference type="EMBL" id="KNY29203.1"/>
    </source>
</evidence>
<dbReference type="EMBL" id="LGTC01000001">
    <property type="protein sequence ID" value="KNY29203.1"/>
    <property type="molecule type" value="Genomic_DNA"/>
</dbReference>
<dbReference type="PATRIC" id="fig|398512.5.peg.4688"/>
<dbReference type="RefSeq" id="WP_276326231.1">
    <property type="nucleotide sequence ID" value="NZ_LGTC01000001.1"/>
</dbReference>
<sequence precursor="true">MKLKISKKRKWITCSLAVFFIIAGVTAYKAADRYLIEHVEVDLSTSNLTDIAVNSTRSINTSSETYTTTDMSYKSDNKAITIQKVVTGSGSDQLVYFISDIQLADATLLKSAFAKDKFGTNIIQVPTVIASNNNAAFAINGDYYGFRNDGIIIRNGVLYRNSPARQGLALYKDGSMKVYDETSTSGEQLLADSVWNTLSFGPALLENGNIISGINSVEVDTNFGNHSIQGEQPRTGIGIIDKNHFIFIVADGRSRAIQKV</sequence>
<organism evidence="2 3">
    <name type="scientific">Pseudobacteroides cellulosolvens ATCC 35603 = DSM 2933</name>
    <dbReference type="NCBI Taxonomy" id="398512"/>
    <lineage>
        <taxon>Bacteria</taxon>
        <taxon>Bacillati</taxon>
        <taxon>Bacillota</taxon>
        <taxon>Clostridia</taxon>
        <taxon>Eubacteriales</taxon>
        <taxon>Oscillospiraceae</taxon>
        <taxon>Pseudobacteroides</taxon>
    </lineage>
</organism>
<proteinExistence type="predicted"/>
<protein>
    <recommendedName>
        <fullName evidence="1">Phosphodiester glycosidase domain-containing protein</fullName>
    </recommendedName>
</protein>
<reference evidence="3" key="1">
    <citation type="submission" date="2015-07" db="EMBL/GenBank/DDBJ databases">
        <title>Near-Complete Genome Sequence of the Cellulolytic Bacterium Bacteroides (Pseudobacteroides) cellulosolvens ATCC 35603.</title>
        <authorList>
            <person name="Dassa B."/>
            <person name="Utturkar S.M."/>
            <person name="Klingeman D.M."/>
            <person name="Hurt R.A."/>
            <person name="Keller M."/>
            <person name="Xu J."/>
            <person name="Reddy Y.H.K."/>
            <person name="Borovok I."/>
            <person name="Grinberg I.R."/>
            <person name="Lamed R."/>
            <person name="Zhivin O."/>
            <person name="Bayer E.A."/>
            <person name="Brown S.D."/>
        </authorList>
    </citation>
    <scope>NUCLEOTIDE SEQUENCE [LARGE SCALE GENOMIC DNA]</scope>
    <source>
        <strain evidence="3">DSM 2933</strain>
    </source>
</reference>
<dbReference type="eggNOG" id="COG4632">
    <property type="taxonomic scope" value="Bacteria"/>
</dbReference>